<dbReference type="PANTHER" id="PTHR12295:SF30">
    <property type="entry name" value="PROTEIN FURRY"/>
    <property type="match status" value="1"/>
</dbReference>
<proteinExistence type="predicted"/>
<protein>
    <submittedName>
        <fullName evidence="4">MOR2-PAG1_N domain-containing protein</fullName>
    </submittedName>
</protein>
<dbReference type="GO" id="GO:0030427">
    <property type="term" value="C:site of polarized growth"/>
    <property type="evidence" value="ECO:0007669"/>
    <property type="project" value="TreeGrafter"/>
</dbReference>
<dbReference type="AlphaFoldDB" id="A0A0R3WSA3"/>
<organism evidence="4">
    <name type="scientific">Hydatigena taeniaeformis</name>
    <name type="common">Feline tapeworm</name>
    <name type="synonym">Taenia taeniaeformis</name>
    <dbReference type="NCBI Taxonomy" id="6205"/>
    <lineage>
        <taxon>Eukaryota</taxon>
        <taxon>Metazoa</taxon>
        <taxon>Spiralia</taxon>
        <taxon>Lophotrochozoa</taxon>
        <taxon>Platyhelminthes</taxon>
        <taxon>Cestoda</taxon>
        <taxon>Eucestoda</taxon>
        <taxon>Cyclophyllidea</taxon>
        <taxon>Taeniidae</taxon>
        <taxon>Hydatigera</taxon>
    </lineage>
</organism>
<name>A0A0R3WSA3_HYDTA</name>
<reference evidence="4" key="1">
    <citation type="submission" date="2017-02" db="UniProtKB">
        <authorList>
            <consortium name="WormBaseParasite"/>
        </authorList>
    </citation>
    <scope>IDENTIFICATION</scope>
</reference>
<dbReference type="Proteomes" id="UP000274429">
    <property type="component" value="Unassembled WGS sequence"/>
</dbReference>
<keyword evidence="3" id="KW-1185">Reference proteome</keyword>
<evidence type="ECO:0000259" key="1">
    <source>
        <dbReference type="Pfam" id="PF14222"/>
    </source>
</evidence>
<dbReference type="GO" id="GO:0005938">
    <property type="term" value="C:cell cortex"/>
    <property type="evidence" value="ECO:0007669"/>
    <property type="project" value="TreeGrafter"/>
</dbReference>
<feature type="domain" description="Cell morphogenesis protein N-terminal" evidence="1">
    <location>
        <begin position="1"/>
        <end position="80"/>
    </location>
</feature>
<dbReference type="OrthoDB" id="6287725at2759"/>
<sequence>MHPIEEFVSYFTFLHELGQYFLEVKEKEIRHAMTCLFVEILLPVAAVVRHEVNIPALKNFVDLLYNPAFELANKKKHALVSDFEFDRNYRLTGITFFIYVTNITYIQI</sequence>
<dbReference type="PANTHER" id="PTHR12295">
    <property type="entry name" value="FURRY-RELATED"/>
    <property type="match status" value="1"/>
</dbReference>
<dbReference type="InterPro" id="IPR025614">
    <property type="entry name" value="Cell_morpho_N"/>
</dbReference>
<dbReference type="EMBL" id="UYWX01002768">
    <property type="protein sequence ID" value="VDM23019.1"/>
    <property type="molecule type" value="Genomic_DNA"/>
</dbReference>
<evidence type="ECO:0000313" key="3">
    <source>
        <dbReference type="Proteomes" id="UP000274429"/>
    </source>
</evidence>
<dbReference type="STRING" id="6205.A0A0R3WSA3"/>
<dbReference type="InterPro" id="IPR039867">
    <property type="entry name" value="Furry/Tao3/Mor2"/>
</dbReference>
<evidence type="ECO:0000313" key="4">
    <source>
        <dbReference type="WBParaSite" id="TTAC_0000364301-mRNA-1"/>
    </source>
</evidence>
<dbReference type="WBParaSite" id="TTAC_0000364301-mRNA-1">
    <property type="protein sequence ID" value="TTAC_0000364301-mRNA-1"/>
    <property type="gene ID" value="TTAC_0000364301"/>
</dbReference>
<evidence type="ECO:0000313" key="2">
    <source>
        <dbReference type="EMBL" id="VDM23019.1"/>
    </source>
</evidence>
<dbReference type="Pfam" id="PF14222">
    <property type="entry name" value="MOR2-PAG1_N"/>
    <property type="match status" value="1"/>
</dbReference>
<reference evidence="2 3" key="2">
    <citation type="submission" date="2018-11" db="EMBL/GenBank/DDBJ databases">
        <authorList>
            <consortium name="Pathogen Informatics"/>
        </authorList>
    </citation>
    <scope>NUCLEOTIDE SEQUENCE [LARGE SCALE GENOMIC DNA]</scope>
</reference>
<gene>
    <name evidence="2" type="ORF">TTAC_LOCUS3628</name>
</gene>
<dbReference type="GO" id="GO:0031175">
    <property type="term" value="P:neuron projection development"/>
    <property type="evidence" value="ECO:0007669"/>
    <property type="project" value="TreeGrafter"/>
</dbReference>
<dbReference type="GO" id="GO:0000902">
    <property type="term" value="P:cell morphogenesis"/>
    <property type="evidence" value="ECO:0007669"/>
    <property type="project" value="InterPro"/>
</dbReference>
<accession>A0A0R3WSA3</accession>